<dbReference type="InterPro" id="IPR000504">
    <property type="entry name" value="RRM_dom"/>
</dbReference>
<feature type="compositionally biased region" description="Basic residues" evidence="1">
    <location>
        <begin position="346"/>
        <end position="355"/>
    </location>
</feature>
<organism evidence="3 4">
    <name type="scientific">Sporothrix stenoceras</name>
    <dbReference type="NCBI Taxonomy" id="5173"/>
    <lineage>
        <taxon>Eukaryota</taxon>
        <taxon>Fungi</taxon>
        <taxon>Dikarya</taxon>
        <taxon>Ascomycota</taxon>
        <taxon>Pezizomycotina</taxon>
        <taxon>Sordariomycetes</taxon>
        <taxon>Sordariomycetidae</taxon>
        <taxon>Ophiostomatales</taxon>
        <taxon>Ophiostomataceae</taxon>
        <taxon>Sporothrix</taxon>
    </lineage>
</organism>
<protein>
    <recommendedName>
        <fullName evidence="2">RRM domain-containing protein</fullName>
    </recommendedName>
</protein>
<evidence type="ECO:0000259" key="2">
    <source>
        <dbReference type="SMART" id="SM00360"/>
    </source>
</evidence>
<name>A0ABR3ZPC9_9PEZI</name>
<dbReference type="SMART" id="SM00360">
    <property type="entry name" value="RRM"/>
    <property type="match status" value="1"/>
</dbReference>
<gene>
    <name evidence="3" type="ORF">Sste5346_000998</name>
</gene>
<dbReference type="EMBL" id="JAWCUI010000004">
    <property type="protein sequence ID" value="KAL1902556.1"/>
    <property type="molecule type" value="Genomic_DNA"/>
</dbReference>
<evidence type="ECO:0000256" key="1">
    <source>
        <dbReference type="SAM" id="MobiDB-lite"/>
    </source>
</evidence>
<feature type="compositionally biased region" description="Polar residues" evidence="1">
    <location>
        <begin position="281"/>
        <end position="290"/>
    </location>
</feature>
<dbReference type="SUPFAM" id="SSF54928">
    <property type="entry name" value="RNA-binding domain, RBD"/>
    <property type="match status" value="1"/>
</dbReference>
<comment type="caution">
    <text evidence="3">The sequence shown here is derived from an EMBL/GenBank/DDBJ whole genome shotgun (WGS) entry which is preliminary data.</text>
</comment>
<dbReference type="Proteomes" id="UP001583186">
    <property type="component" value="Unassembled WGS sequence"/>
</dbReference>
<evidence type="ECO:0000313" key="3">
    <source>
        <dbReference type="EMBL" id="KAL1902556.1"/>
    </source>
</evidence>
<keyword evidence="4" id="KW-1185">Reference proteome</keyword>
<reference evidence="3 4" key="1">
    <citation type="journal article" date="2024" name="IMA Fungus">
        <title>IMA Genome - F19 : A genome assembly and annotation guide to empower mycologists, including annotated draft genome sequences of Ceratocystis pirilliformis, Diaporthe australafricana, Fusarium ophioides, Paecilomyces lecythidis, and Sporothrix stenoceras.</title>
        <authorList>
            <person name="Aylward J."/>
            <person name="Wilson A.M."/>
            <person name="Visagie C.M."/>
            <person name="Spraker J."/>
            <person name="Barnes I."/>
            <person name="Buitendag C."/>
            <person name="Ceriani C."/>
            <person name="Del Mar Angel L."/>
            <person name="du Plessis D."/>
            <person name="Fuchs T."/>
            <person name="Gasser K."/>
            <person name="Kramer D."/>
            <person name="Li W."/>
            <person name="Munsamy K."/>
            <person name="Piso A."/>
            <person name="Price J.L."/>
            <person name="Sonnekus B."/>
            <person name="Thomas C."/>
            <person name="van der Nest A."/>
            <person name="van Dijk A."/>
            <person name="van Heerden A."/>
            <person name="van Vuuren N."/>
            <person name="Yilmaz N."/>
            <person name="Duong T.A."/>
            <person name="van der Merwe N.A."/>
            <person name="Wingfield M.J."/>
            <person name="Wingfield B.D."/>
        </authorList>
    </citation>
    <scope>NUCLEOTIDE SEQUENCE [LARGE SCALE GENOMIC DNA]</scope>
    <source>
        <strain evidence="3 4">CMW 5346</strain>
    </source>
</reference>
<sequence>MSKVAVEFEKLINTDRSRKKNTALAAKIFGKDRRASAPIKAAGGPVARAGVQKRVSSTSVPRAGNINTEWTHDLHDGGNNGRKNNNTNKNGAGAAAAGSLASRVSRPGEAPKGGKGVKAKQSGSGRGNGAAAAQPKTAAATTASSSSRSRQQRRSAQVVNALNRAELQHQSSSISIRGIAAAVNEPLVVMAQNFAPGTTAADIESAMTPVGGLVSSCRILKTTPLVIAEIVFESREGAERVIDTFNNQTADGRILHVYPKAIGGGANNNVLTPHNNNTPTSAPRQKSNGQVVDGSLGFDDPMDTDGFNSSRNGNNRNGNNNGSLSGRLYSDDLVGSRPPTGPSQARRGRGRGGRR</sequence>
<dbReference type="Gene3D" id="3.30.70.330">
    <property type="match status" value="1"/>
</dbReference>
<feature type="compositionally biased region" description="Low complexity" evidence="1">
    <location>
        <begin position="81"/>
        <end position="98"/>
    </location>
</feature>
<proteinExistence type="predicted"/>
<feature type="compositionally biased region" description="Polar residues" evidence="1">
    <location>
        <begin position="54"/>
        <end position="69"/>
    </location>
</feature>
<evidence type="ECO:0000313" key="4">
    <source>
        <dbReference type="Proteomes" id="UP001583186"/>
    </source>
</evidence>
<feature type="compositionally biased region" description="Low complexity" evidence="1">
    <location>
        <begin position="129"/>
        <end position="157"/>
    </location>
</feature>
<feature type="region of interest" description="Disordered" evidence="1">
    <location>
        <begin position="266"/>
        <end position="355"/>
    </location>
</feature>
<feature type="compositionally biased region" description="Low complexity" evidence="1">
    <location>
        <begin position="308"/>
        <end position="328"/>
    </location>
</feature>
<dbReference type="Pfam" id="PF00076">
    <property type="entry name" value="RRM_1"/>
    <property type="match status" value="1"/>
</dbReference>
<accession>A0ABR3ZPC9</accession>
<dbReference type="InterPro" id="IPR012677">
    <property type="entry name" value="Nucleotide-bd_a/b_plait_sf"/>
</dbReference>
<dbReference type="CDD" id="cd00590">
    <property type="entry name" value="RRM_SF"/>
    <property type="match status" value="1"/>
</dbReference>
<feature type="compositionally biased region" description="Low complexity" evidence="1">
    <location>
        <begin position="267"/>
        <end position="280"/>
    </location>
</feature>
<feature type="domain" description="RRM" evidence="2">
    <location>
        <begin position="188"/>
        <end position="258"/>
    </location>
</feature>
<dbReference type="InterPro" id="IPR035979">
    <property type="entry name" value="RBD_domain_sf"/>
</dbReference>
<feature type="region of interest" description="Disordered" evidence="1">
    <location>
        <begin position="38"/>
        <end position="158"/>
    </location>
</feature>